<name>A0AAD1YWS9_9LAMI</name>
<keyword evidence="4" id="KW-1185">Reference proteome</keyword>
<evidence type="ECO:0000313" key="4">
    <source>
        <dbReference type="Proteomes" id="UP000834106"/>
    </source>
</evidence>
<dbReference type="EMBL" id="OU503038">
    <property type="protein sequence ID" value="CAI9758759.1"/>
    <property type="molecule type" value="Genomic_DNA"/>
</dbReference>
<dbReference type="Proteomes" id="UP000834106">
    <property type="component" value="Chromosome 3"/>
</dbReference>
<gene>
    <name evidence="3" type="ORF">FPE_LOCUS6189</name>
</gene>
<keyword evidence="1" id="KW-1133">Transmembrane helix</keyword>
<accession>A0AAD1YWS9</accession>
<evidence type="ECO:0000256" key="1">
    <source>
        <dbReference type="SAM" id="Phobius"/>
    </source>
</evidence>
<reference evidence="3" key="1">
    <citation type="submission" date="2023-05" db="EMBL/GenBank/DDBJ databases">
        <authorList>
            <person name="Huff M."/>
        </authorList>
    </citation>
    <scope>NUCLEOTIDE SEQUENCE</scope>
</reference>
<feature type="chain" id="PRO_5042254722" evidence="2">
    <location>
        <begin position="24"/>
        <end position="180"/>
    </location>
</feature>
<organism evidence="3 4">
    <name type="scientific">Fraxinus pennsylvanica</name>
    <dbReference type="NCBI Taxonomy" id="56036"/>
    <lineage>
        <taxon>Eukaryota</taxon>
        <taxon>Viridiplantae</taxon>
        <taxon>Streptophyta</taxon>
        <taxon>Embryophyta</taxon>
        <taxon>Tracheophyta</taxon>
        <taxon>Spermatophyta</taxon>
        <taxon>Magnoliopsida</taxon>
        <taxon>eudicotyledons</taxon>
        <taxon>Gunneridae</taxon>
        <taxon>Pentapetalae</taxon>
        <taxon>asterids</taxon>
        <taxon>lamiids</taxon>
        <taxon>Lamiales</taxon>
        <taxon>Oleaceae</taxon>
        <taxon>Oleeae</taxon>
        <taxon>Fraxinus</taxon>
    </lineage>
</organism>
<feature type="transmembrane region" description="Helical" evidence="1">
    <location>
        <begin position="110"/>
        <end position="131"/>
    </location>
</feature>
<keyword evidence="1" id="KW-0812">Transmembrane</keyword>
<evidence type="ECO:0000256" key="2">
    <source>
        <dbReference type="SAM" id="SignalP"/>
    </source>
</evidence>
<feature type="signal peptide" evidence="2">
    <location>
        <begin position="1"/>
        <end position="23"/>
    </location>
</feature>
<sequence length="180" mass="19908">MAVNSFLSVFSLFLIFSVSIVTAQSPNTADTNFTCSKDLPPSCDTYGTYRVRSPYSNFGNISELRGLNTLSPVYGNQVMISCLQVVSYSTATFSSFCHWEEIETSLTHCNFKYCSSVVAFFIALSGVSAYVHHLHKKKRALARNSSSLQTSDLIPTKKVSKDEVFEQKAIQDKLLPGVFG</sequence>
<keyword evidence="1" id="KW-0472">Membrane</keyword>
<protein>
    <submittedName>
        <fullName evidence="3">Uncharacterized protein</fullName>
    </submittedName>
</protein>
<proteinExistence type="predicted"/>
<keyword evidence="2" id="KW-0732">Signal</keyword>
<evidence type="ECO:0000313" key="3">
    <source>
        <dbReference type="EMBL" id="CAI9758759.1"/>
    </source>
</evidence>
<dbReference type="AlphaFoldDB" id="A0AAD1YWS9"/>